<dbReference type="STRING" id="582692.SAMN05720606_110198"/>
<accession>A0A1G5JAJ0</accession>
<evidence type="ECO:0000313" key="3">
    <source>
        <dbReference type="Proteomes" id="UP000198538"/>
    </source>
</evidence>
<dbReference type="Proteomes" id="UP000198538">
    <property type="component" value="Unassembled WGS sequence"/>
</dbReference>
<sequence>MEHAESLTDTASKPKPKHAEDLEKAATDLSVSTDIAVQYVLFPRKGGWSSFPYPDIAALFAAQEGTIFYVSSRTAEDEELPKAIQVISLAEAEKRLQEPHTAAIVAHPYWLMAVASLQPEICIALLPEPVGDEATSPLWESSISRLVGIADLVATSSETRYMKLLFQGARAIWLGGEDTSPAGYIQYDGTRIPLRDYEIFFMHALQQALTGKPDRITTLQCRVRADYYRQLRAKTGAHETISFLLSAYEYLLEDSRAAASLKEAFTHAVINGRQDCVVSHYRFLSAIYARSGQIEEALQVFGISANNEQERHHYEQLCRWLEAGEEQLVQAELLRINDDYGSALRVLDELGGETARHWKFRIYQETECVEDALALVHASDIQDATSLLQYRQLSGTALALRGERHGAVRLFLETAAEDEEALARIMELELLDQAVQQLLGEVP</sequence>
<feature type="region of interest" description="Disordered" evidence="1">
    <location>
        <begin position="1"/>
        <end position="24"/>
    </location>
</feature>
<dbReference type="EMBL" id="FMVM01000010">
    <property type="protein sequence ID" value="SCY85393.1"/>
    <property type="molecule type" value="Genomic_DNA"/>
</dbReference>
<dbReference type="AlphaFoldDB" id="A0A1G5JAJ0"/>
<keyword evidence="3" id="KW-1185">Reference proteome</keyword>
<proteinExistence type="predicted"/>
<protein>
    <submittedName>
        <fullName evidence="2">Uncharacterized protein</fullName>
    </submittedName>
</protein>
<gene>
    <name evidence="2" type="ORF">SAMN05720606_110198</name>
</gene>
<organism evidence="2 3">
    <name type="scientific">Paenibacillus polysaccharolyticus</name>
    <dbReference type="NCBI Taxonomy" id="582692"/>
    <lineage>
        <taxon>Bacteria</taxon>
        <taxon>Bacillati</taxon>
        <taxon>Bacillota</taxon>
        <taxon>Bacilli</taxon>
        <taxon>Bacillales</taxon>
        <taxon>Paenibacillaceae</taxon>
        <taxon>Paenibacillus</taxon>
    </lineage>
</organism>
<reference evidence="3" key="1">
    <citation type="submission" date="2016-10" db="EMBL/GenBank/DDBJ databases">
        <authorList>
            <person name="Varghese N."/>
            <person name="Submissions S."/>
        </authorList>
    </citation>
    <scope>NUCLEOTIDE SEQUENCE [LARGE SCALE GENOMIC DNA]</scope>
    <source>
        <strain evidence="3">BL9</strain>
    </source>
</reference>
<evidence type="ECO:0000313" key="2">
    <source>
        <dbReference type="EMBL" id="SCY85393.1"/>
    </source>
</evidence>
<evidence type="ECO:0000256" key="1">
    <source>
        <dbReference type="SAM" id="MobiDB-lite"/>
    </source>
</evidence>
<name>A0A1G5JAJ0_9BACL</name>
<dbReference type="RefSeq" id="WP_090921672.1">
    <property type="nucleotide sequence ID" value="NZ_FMVM01000010.1"/>
</dbReference>